<dbReference type="KEGG" id="eaj:Q3M24_02135"/>
<protein>
    <submittedName>
        <fullName evidence="1">Uncharacterized protein</fullName>
    </submittedName>
</protein>
<dbReference type="EMBL" id="CP159373">
    <property type="protein sequence ID" value="XCN73574.1"/>
    <property type="molecule type" value="Genomic_DNA"/>
</dbReference>
<dbReference type="AlphaFoldDB" id="A0AAU8LXK8"/>
<accession>A0AAU8LXK8</accession>
<organism evidence="1">
    <name type="scientific">Candidatus Electrothrix aestuarii</name>
    <dbReference type="NCBI Taxonomy" id="3062594"/>
    <lineage>
        <taxon>Bacteria</taxon>
        <taxon>Pseudomonadati</taxon>
        <taxon>Thermodesulfobacteriota</taxon>
        <taxon>Desulfobulbia</taxon>
        <taxon>Desulfobulbales</taxon>
        <taxon>Desulfobulbaceae</taxon>
        <taxon>Candidatus Electrothrix</taxon>
    </lineage>
</organism>
<reference evidence="1" key="2">
    <citation type="submission" date="2024-06" db="EMBL/GenBank/DDBJ databases">
        <authorList>
            <person name="Plum-Jensen L.E."/>
            <person name="Schramm A."/>
            <person name="Marshall I.P.G."/>
        </authorList>
    </citation>
    <scope>NUCLEOTIDE SEQUENCE</scope>
    <source>
        <strain evidence="1">Rat1</strain>
    </source>
</reference>
<name>A0AAU8LXK8_9BACT</name>
<sequence length="41" mass="4509">MPGGIIKNKDQFFSRVAPTADHLPKHNKFIGGQEGARQFGI</sequence>
<gene>
    <name evidence="1" type="ORF">Q3M24_02135</name>
</gene>
<reference evidence="1" key="1">
    <citation type="journal article" date="2024" name="Syst. Appl. Microbiol.">
        <title>First single-strain enrichments of Electrothrix cable bacteria, description of E. aestuarii sp. nov. and E. rattekaaiensis sp. nov., and proposal of a cable bacteria taxonomy following the rules of the SeqCode.</title>
        <authorList>
            <person name="Plum-Jensen L.E."/>
            <person name="Schramm A."/>
            <person name="Marshall I.P.G."/>
        </authorList>
    </citation>
    <scope>NUCLEOTIDE SEQUENCE</scope>
    <source>
        <strain evidence="1">Rat1</strain>
    </source>
</reference>
<proteinExistence type="predicted"/>
<evidence type="ECO:0000313" key="1">
    <source>
        <dbReference type="EMBL" id="XCN73574.1"/>
    </source>
</evidence>